<keyword evidence="3" id="KW-1185">Reference proteome</keyword>
<evidence type="ECO:0000313" key="2">
    <source>
        <dbReference type="EMBL" id="KPA76679.1"/>
    </source>
</evidence>
<dbReference type="AlphaFoldDB" id="A0A0M9FV94"/>
<protein>
    <submittedName>
        <fullName evidence="2">Uncharacterized protein</fullName>
    </submittedName>
</protein>
<dbReference type="GeneID" id="26907813"/>
<gene>
    <name evidence="2" type="ORF">ABB37_07528</name>
</gene>
<dbReference type="OrthoDB" id="267658at2759"/>
<reference evidence="2 3" key="1">
    <citation type="submission" date="2015-07" db="EMBL/GenBank/DDBJ databases">
        <title>High-quality genome of monoxenous trypanosomatid Leptomonas pyrrhocoris.</title>
        <authorList>
            <person name="Flegontov P."/>
            <person name="Butenko A."/>
            <person name="Firsov S."/>
            <person name="Vlcek C."/>
            <person name="Logacheva M.D."/>
            <person name="Field M."/>
            <person name="Filatov D."/>
            <person name="Flegontova O."/>
            <person name="Gerasimov E."/>
            <person name="Jackson A.P."/>
            <person name="Kelly S."/>
            <person name="Opperdoes F."/>
            <person name="O'Reilly A."/>
            <person name="Votypka J."/>
            <person name="Yurchenko V."/>
            <person name="Lukes J."/>
        </authorList>
    </citation>
    <scope>NUCLEOTIDE SEQUENCE [LARGE SCALE GENOMIC DNA]</scope>
    <source>
        <strain evidence="2">H10</strain>
    </source>
</reference>
<evidence type="ECO:0000313" key="3">
    <source>
        <dbReference type="Proteomes" id="UP000037923"/>
    </source>
</evidence>
<name>A0A0M9FV94_LEPPY</name>
<dbReference type="OMA" id="RCWCPRC"/>
<feature type="region of interest" description="Disordered" evidence="1">
    <location>
        <begin position="319"/>
        <end position="340"/>
    </location>
</feature>
<comment type="caution">
    <text evidence="2">The sequence shown here is derived from an EMBL/GenBank/DDBJ whole genome shotgun (WGS) entry which is preliminary data.</text>
</comment>
<sequence length="504" mass="53494">MSSSMSSSTFVEGLVYSQQGSGKHNTFGSLARRTQKLGAELCGRLSQVVLQQPWCMTESSSASPAVASEPSPSFISDVQRDLSAHYGSHALRRGLAKPFGPCVRPLLRKGKLCVARAGVHGPRYMRVWKLCRARRCWCPRCGVWLTRGVGATAQQSEKWVLPTVMECRVRQRGALRCHRRCRGASNASPCRKFTVCCVRCFNEASRAATLAAGKQPFDGADTIEPAQRRVQPIIASTADAREKRRRSAEQAVAAVVAAARVPKRNRRFHRRSARRPRKEEQAARGGKLKELSSSATAAHLRQTLAASLTTKKTARDASLAAAGATTTPSAPLARASQKKLRSLVPSGPLKKVNNASHSGGSAPVQLPNAKLCSVAPSPAAAPPSQPPLRATLDTRKEHRHTADATTPHRVVNTAKVVKSAASTAKGEKSTANSSSESPPPPSPATSKSSEGPAKAAAAASSSPLVPKGPPMKAMPKKAVRAPVKAQTKASGTAKLMDAMNQLGF</sequence>
<feature type="compositionally biased region" description="Low complexity" evidence="1">
    <location>
        <begin position="444"/>
        <end position="473"/>
    </location>
</feature>
<feature type="region of interest" description="Disordered" evidence="1">
    <location>
        <begin position="395"/>
        <end position="494"/>
    </location>
</feature>
<organism evidence="2 3">
    <name type="scientific">Leptomonas pyrrhocoris</name>
    <name type="common">Firebug parasite</name>
    <dbReference type="NCBI Taxonomy" id="157538"/>
    <lineage>
        <taxon>Eukaryota</taxon>
        <taxon>Discoba</taxon>
        <taxon>Euglenozoa</taxon>
        <taxon>Kinetoplastea</taxon>
        <taxon>Metakinetoplastina</taxon>
        <taxon>Trypanosomatida</taxon>
        <taxon>Trypanosomatidae</taxon>
        <taxon>Leishmaniinae</taxon>
        <taxon>Leptomonas</taxon>
    </lineage>
</organism>
<dbReference type="RefSeq" id="XP_015655118.1">
    <property type="nucleotide sequence ID" value="XM_015806196.1"/>
</dbReference>
<proteinExistence type="predicted"/>
<feature type="region of interest" description="Disordered" evidence="1">
    <location>
        <begin position="262"/>
        <end position="296"/>
    </location>
</feature>
<feature type="compositionally biased region" description="Basic and acidic residues" evidence="1">
    <location>
        <begin position="277"/>
        <end position="290"/>
    </location>
</feature>
<dbReference type="VEuPathDB" id="TriTrypDB:LpyrH10_19_0790"/>
<feature type="compositionally biased region" description="Low complexity" evidence="1">
    <location>
        <begin position="319"/>
        <end position="333"/>
    </location>
</feature>
<feature type="compositionally biased region" description="Low complexity" evidence="1">
    <location>
        <begin position="413"/>
        <end position="436"/>
    </location>
</feature>
<accession>A0A0M9FV94</accession>
<dbReference type="Proteomes" id="UP000037923">
    <property type="component" value="Unassembled WGS sequence"/>
</dbReference>
<dbReference type="EMBL" id="LGTL01000019">
    <property type="protein sequence ID" value="KPA76679.1"/>
    <property type="molecule type" value="Genomic_DNA"/>
</dbReference>
<evidence type="ECO:0000256" key="1">
    <source>
        <dbReference type="SAM" id="MobiDB-lite"/>
    </source>
</evidence>
<feature type="compositionally biased region" description="Basic residues" evidence="1">
    <location>
        <begin position="262"/>
        <end position="276"/>
    </location>
</feature>